<gene>
    <name evidence="2" type="ORF">V7x_55830</name>
</gene>
<evidence type="ECO:0000313" key="3">
    <source>
        <dbReference type="Proteomes" id="UP000316476"/>
    </source>
</evidence>
<dbReference type="Proteomes" id="UP000316476">
    <property type="component" value="Unassembled WGS sequence"/>
</dbReference>
<dbReference type="AlphaFoldDB" id="A0A5C6FFL4"/>
<evidence type="ECO:0000313" key="2">
    <source>
        <dbReference type="EMBL" id="TWU59537.1"/>
    </source>
</evidence>
<feature type="compositionally biased region" description="Basic and acidic residues" evidence="1">
    <location>
        <begin position="32"/>
        <end position="47"/>
    </location>
</feature>
<protein>
    <submittedName>
        <fullName evidence="2">Uncharacterized protein</fullName>
    </submittedName>
</protein>
<comment type="caution">
    <text evidence="2">The sequence shown here is derived from an EMBL/GenBank/DDBJ whole genome shotgun (WGS) entry which is preliminary data.</text>
</comment>
<organism evidence="2 3">
    <name type="scientific">Crateriforma conspicua</name>
    <dbReference type="NCBI Taxonomy" id="2527996"/>
    <lineage>
        <taxon>Bacteria</taxon>
        <taxon>Pseudomonadati</taxon>
        <taxon>Planctomycetota</taxon>
        <taxon>Planctomycetia</taxon>
        <taxon>Planctomycetales</taxon>
        <taxon>Planctomycetaceae</taxon>
        <taxon>Crateriforma</taxon>
    </lineage>
</organism>
<feature type="region of interest" description="Disordered" evidence="1">
    <location>
        <begin position="32"/>
        <end position="73"/>
    </location>
</feature>
<proteinExistence type="predicted"/>
<sequence length="73" mass="8271">MTNPITQQIRESRHRLAARFGNDLDRIVEDLQRQQRESGRRVIDRSRNATNQAMQRSGGGHVSDNGESTPAAR</sequence>
<evidence type="ECO:0000256" key="1">
    <source>
        <dbReference type="SAM" id="MobiDB-lite"/>
    </source>
</evidence>
<name>A0A5C6FFL4_9PLAN</name>
<reference evidence="2 3" key="1">
    <citation type="submission" date="2019-02" db="EMBL/GenBank/DDBJ databases">
        <title>Deep-cultivation of Planctomycetes and their phenomic and genomic characterization uncovers novel biology.</title>
        <authorList>
            <person name="Wiegand S."/>
            <person name="Jogler M."/>
            <person name="Boedeker C."/>
            <person name="Pinto D."/>
            <person name="Vollmers J."/>
            <person name="Rivas-Marin E."/>
            <person name="Kohn T."/>
            <person name="Peeters S.H."/>
            <person name="Heuer A."/>
            <person name="Rast P."/>
            <person name="Oberbeckmann S."/>
            <person name="Bunk B."/>
            <person name="Jeske O."/>
            <person name="Meyerdierks A."/>
            <person name="Storesund J.E."/>
            <person name="Kallscheuer N."/>
            <person name="Luecker S."/>
            <person name="Lage O.M."/>
            <person name="Pohl T."/>
            <person name="Merkel B.J."/>
            <person name="Hornburger P."/>
            <person name="Mueller R.-W."/>
            <person name="Bruemmer F."/>
            <person name="Labrenz M."/>
            <person name="Spormann A.M."/>
            <person name="Op Den Camp H."/>
            <person name="Overmann J."/>
            <person name="Amann R."/>
            <person name="Jetten M.S.M."/>
            <person name="Mascher T."/>
            <person name="Medema M.H."/>
            <person name="Devos D.P."/>
            <person name="Kaster A.-K."/>
            <person name="Ovreas L."/>
            <person name="Rohde M."/>
            <person name="Galperin M.Y."/>
            <person name="Jogler C."/>
        </authorList>
    </citation>
    <scope>NUCLEOTIDE SEQUENCE [LARGE SCALE GENOMIC DNA]</scope>
    <source>
        <strain evidence="2 3">V7</strain>
    </source>
</reference>
<accession>A0A5C6FFL4</accession>
<dbReference type="EMBL" id="SJPZ01000008">
    <property type="protein sequence ID" value="TWU59537.1"/>
    <property type="molecule type" value="Genomic_DNA"/>
</dbReference>